<dbReference type="RefSeq" id="WP_054405816.1">
    <property type="nucleotide sequence ID" value="NZ_FOYA01000013.1"/>
</dbReference>
<evidence type="ECO:0000256" key="1">
    <source>
        <dbReference type="SAM" id="MobiDB-lite"/>
    </source>
</evidence>
<feature type="region of interest" description="Disordered" evidence="1">
    <location>
        <begin position="1"/>
        <end position="67"/>
    </location>
</feature>
<accession>A0A0M8MFX8</accession>
<comment type="caution">
    <text evidence="2">The sequence shown here is derived from an EMBL/GenBank/DDBJ whole genome shotgun (WGS) entry which is preliminary data.</text>
</comment>
<dbReference type="EMBL" id="LIYD01000005">
    <property type="protein sequence ID" value="KOS04778.1"/>
    <property type="molecule type" value="Genomic_DNA"/>
</dbReference>
<name>A0A0M8MFX8_9FLAO</name>
<dbReference type="PATRIC" id="fig|1202724.3.peg.198"/>
<feature type="compositionally biased region" description="Basic and acidic residues" evidence="1">
    <location>
        <begin position="41"/>
        <end position="55"/>
    </location>
</feature>
<keyword evidence="3" id="KW-1185">Reference proteome</keyword>
<sequence>MSTLRPSNRNPKTNSQPTKGDRLHWQPLQEARQTSVSVKDGANKGKLVDASELSHRTKNSQSNTLVP</sequence>
<feature type="compositionally biased region" description="Polar residues" evidence="1">
    <location>
        <begin position="1"/>
        <end position="18"/>
    </location>
</feature>
<reference evidence="2 3" key="1">
    <citation type="submission" date="2015-08" db="EMBL/GenBank/DDBJ databases">
        <title>Whole genome sequence of Flavobacterium akiainvivens IK-1T, from decaying Wikstroemia oahuensis, an endemic Hawaiian shrub.</title>
        <authorList>
            <person name="Wan X."/>
            <person name="Hou S."/>
            <person name="Saito J."/>
            <person name="Donachie S."/>
        </authorList>
    </citation>
    <scope>NUCLEOTIDE SEQUENCE [LARGE SCALE GENOMIC DNA]</scope>
    <source>
        <strain evidence="2 3">IK-1</strain>
    </source>
</reference>
<evidence type="ECO:0000313" key="2">
    <source>
        <dbReference type="EMBL" id="KOS04778.1"/>
    </source>
</evidence>
<dbReference type="Proteomes" id="UP000037755">
    <property type="component" value="Unassembled WGS sequence"/>
</dbReference>
<gene>
    <name evidence="2" type="ORF">AM493_00990</name>
</gene>
<dbReference type="AlphaFoldDB" id="A0A0M8MFX8"/>
<protein>
    <submittedName>
        <fullName evidence="2">Uncharacterized protein</fullName>
    </submittedName>
</protein>
<proteinExistence type="predicted"/>
<organism evidence="2 3">
    <name type="scientific">Flavobacterium akiainvivens</name>
    <dbReference type="NCBI Taxonomy" id="1202724"/>
    <lineage>
        <taxon>Bacteria</taxon>
        <taxon>Pseudomonadati</taxon>
        <taxon>Bacteroidota</taxon>
        <taxon>Flavobacteriia</taxon>
        <taxon>Flavobacteriales</taxon>
        <taxon>Flavobacteriaceae</taxon>
        <taxon>Flavobacterium</taxon>
    </lineage>
</organism>
<evidence type="ECO:0000313" key="3">
    <source>
        <dbReference type="Proteomes" id="UP000037755"/>
    </source>
</evidence>